<organism evidence="4 5">
    <name type="scientific">Pleurotus ostreatus (strain PC15)</name>
    <name type="common">Oyster mushroom</name>
    <dbReference type="NCBI Taxonomy" id="1137138"/>
    <lineage>
        <taxon>Eukaryota</taxon>
        <taxon>Fungi</taxon>
        <taxon>Dikarya</taxon>
        <taxon>Basidiomycota</taxon>
        <taxon>Agaricomycotina</taxon>
        <taxon>Agaricomycetes</taxon>
        <taxon>Agaricomycetidae</taxon>
        <taxon>Agaricales</taxon>
        <taxon>Pleurotineae</taxon>
        <taxon>Pleurotaceae</taxon>
        <taxon>Pleurotus</taxon>
    </lineage>
</organism>
<dbReference type="VEuPathDB" id="FungiDB:PLEOSDRAFT_1112190"/>
<dbReference type="Proteomes" id="UP000027073">
    <property type="component" value="Unassembled WGS sequence"/>
</dbReference>
<gene>
    <name evidence="4" type="ORF">PLEOSDRAFT_1112190</name>
</gene>
<dbReference type="Pfam" id="PF12624">
    <property type="entry name" value="VPS13_N"/>
    <property type="match status" value="1"/>
</dbReference>
<proteinExistence type="inferred from homology"/>
<protein>
    <recommendedName>
        <fullName evidence="3">Chorein N-terminal domain-containing protein</fullName>
    </recommendedName>
</protein>
<dbReference type="InterPro" id="IPR026854">
    <property type="entry name" value="VPS13_N"/>
</dbReference>
<evidence type="ECO:0000313" key="4">
    <source>
        <dbReference type="EMBL" id="KDQ29272.1"/>
    </source>
</evidence>
<dbReference type="EMBL" id="KL198007">
    <property type="protein sequence ID" value="KDQ29272.1"/>
    <property type="molecule type" value="Genomic_DNA"/>
</dbReference>
<sequence>MLDLSRLSARGNLWHEHYANATGNEICHQFFLCNLRQFVDGFNEDDVISHAVLRDLSIKEILVDIVCLPMDLAEGRIGLLDISIKPNDTEEGRILVTMTHVHLLLRPLPPPWNIAREYELRTHSAKLLRLQLSELFDAILLQGDISRSFFDFARRVRFALNDVHVRYEGTGSCTMGVAVDSLVYDDVEDSEGLSQLTTAVTKTIHLTNVCIYAGDPENPVTLPRWSNKSNEPFSMPPSPSDSLLLEPFSASITVKCNLGSIASGQPLDLQFCLPGIKATLTDAQYKRIHDSVQDIQAWKRQWKFRPFRPSPEVFVANIAKARLRYAFDTTLHTIRERRRTWSWSHLKQRRDDRRLYMDLFLRRRNALLPQQEEQQLQALERELPLPDLRLYRLVARRLTRAFTHPASLDSSLDITSGRLHESKNNQGLPSPALAGGTELVRLDVQIPRGSISLQVISTSGRREILRVAFKALSITLNQTLDGRLITTGSLRNLSAHTNLQALVFVKEPVNGVESYGESFLKWGYDTESGRMKLRVMRTEVIYDKELVDAMLRFFQIPPEQLQSVEAILALAMQAIEANEQLV</sequence>
<feature type="domain" description="Chorein N-terminal" evidence="3">
    <location>
        <begin position="202"/>
        <end position="396"/>
    </location>
</feature>
<keyword evidence="2" id="KW-0813">Transport</keyword>
<dbReference type="OrthoDB" id="2122982at2759"/>
<evidence type="ECO:0000256" key="1">
    <source>
        <dbReference type="ARBA" id="ARBA00006545"/>
    </source>
</evidence>
<dbReference type="STRING" id="1137138.A0A067NYQ8"/>
<comment type="similarity">
    <text evidence="1">Belongs to the VPS13 family.</text>
</comment>
<dbReference type="InterPro" id="IPR026847">
    <property type="entry name" value="VPS13"/>
</dbReference>
<name>A0A067NYQ8_PLEO1</name>
<dbReference type="HOGENOM" id="CLU_468604_0_0_1"/>
<reference evidence="5" key="1">
    <citation type="journal article" date="2014" name="Proc. Natl. Acad. Sci. U.S.A.">
        <title>Extensive sampling of basidiomycete genomes demonstrates inadequacy of the white-rot/brown-rot paradigm for wood decay fungi.</title>
        <authorList>
            <person name="Riley R."/>
            <person name="Salamov A.A."/>
            <person name="Brown D.W."/>
            <person name="Nagy L.G."/>
            <person name="Floudas D."/>
            <person name="Held B.W."/>
            <person name="Levasseur A."/>
            <person name="Lombard V."/>
            <person name="Morin E."/>
            <person name="Otillar R."/>
            <person name="Lindquist E.A."/>
            <person name="Sun H."/>
            <person name="LaButti K.M."/>
            <person name="Schmutz J."/>
            <person name="Jabbour D."/>
            <person name="Luo H."/>
            <person name="Baker S.E."/>
            <person name="Pisabarro A.G."/>
            <person name="Walton J.D."/>
            <person name="Blanchette R.A."/>
            <person name="Henrissat B."/>
            <person name="Martin F."/>
            <person name="Cullen D."/>
            <person name="Hibbett D.S."/>
            <person name="Grigoriev I.V."/>
        </authorList>
    </citation>
    <scope>NUCLEOTIDE SEQUENCE [LARGE SCALE GENOMIC DNA]</scope>
    <source>
        <strain evidence="5">PC15</strain>
    </source>
</reference>
<dbReference type="AlphaFoldDB" id="A0A067NYQ8"/>
<dbReference type="InParanoid" id="A0A067NYQ8"/>
<dbReference type="PANTHER" id="PTHR16166:SF93">
    <property type="entry name" value="INTERMEMBRANE LIPID TRANSFER PROTEIN VPS13"/>
    <property type="match status" value="1"/>
</dbReference>
<evidence type="ECO:0000256" key="2">
    <source>
        <dbReference type="ARBA" id="ARBA00022448"/>
    </source>
</evidence>
<dbReference type="GO" id="GO:0006623">
    <property type="term" value="P:protein targeting to vacuole"/>
    <property type="evidence" value="ECO:0007669"/>
    <property type="project" value="TreeGrafter"/>
</dbReference>
<evidence type="ECO:0000259" key="3">
    <source>
        <dbReference type="Pfam" id="PF12624"/>
    </source>
</evidence>
<dbReference type="PANTHER" id="PTHR16166">
    <property type="entry name" value="VACUOLAR PROTEIN SORTING-ASSOCIATED PROTEIN VPS13"/>
    <property type="match status" value="1"/>
</dbReference>
<evidence type="ECO:0000313" key="5">
    <source>
        <dbReference type="Proteomes" id="UP000027073"/>
    </source>
</evidence>
<accession>A0A067NYQ8</accession>
<dbReference type="GO" id="GO:0045053">
    <property type="term" value="P:protein retention in Golgi apparatus"/>
    <property type="evidence" value="ECO:0007669"/>
    <property type="project" value="TreeGrafter"/>
</dbReference>